<reference evidence="3" key="1">
    <citation type="submission" date="2016-07" db="EMBL/GenBank/DDBJ databases">
        <title>Frankia sp. NRRL B-16219 Genome sequencing.</title>
        <authorList>
            <person name="Ghodhbane-Gtari F."/>
            <person name="Swanson E."/>
            <person name="Gueddou A."/>
            <person name="Louati M."/>
            <person name="Nouioui I."/>
            <person name="Hezbri K."/>
            <person name="Abebe-Akele F."/>
            <person name="Simpson S."/>
            <person name="Morris K."/>
            <person name="Thomas K."/>
            <person name="Gtari M."/>
            <person name="Tisa L.S."/>
        </authorList>
    </citation>
    <scope>NUCLEOTIDE SEQUENCE [LARGE SCALE GENOMIC DNA]</scope>
    <source>
        <strain evidence="3">NRRL B-16219</strain>
    </source>
</reference>
<dbReference type="EMBL" id="MAXA01000268">
    <property type="protein sequence ID" value="OHV20266.1"/>
    <property type="molecule type" value="Genomic_DNA"/>
</dbReference>
<dbReference type="RefSeq" id="WP_071066861.1">
    <property type="nucleotide sequence ID" value="NZ_MAXA01000268.1"/>
</dbReference>
<evidence type="ECO:0000313" key="3">
    <source>
        <dbReference type="Proteomes" id="UP000179769"/>
    </source>
</evidence>
<feature type="region of interest" description="Disordered" evidence="1">
    <location>
        <begin position="1"/>
        <end position="20"/>
    </location>
</feature>
<feature type="compositionally biased region" description="Basic residues" evidence="1">
    <location>
        <begin position="290"/>
        <end position="307"/>
    </location>
</feature>
<comment type="caution">
    <text evidence="2">The sequence shown here is derived from an EMBL/GenBank/DDBJ whole genome shotgun (WGS) entry which is preliminary data.</text>
</comment>
<sequence length="331" mass="36162">MTRMPDTAANRARFGTARDPAPFPQVRTLLATDAATRATLAVVSGPSGGEKSQAEQELLDQILAAWPEVFTFGRLWVLDRNFPGLDRLRRLTGTTHVLVRLKADLTVTPVVRLPDGSFLADLGTGTKKLRLRVVEYHVTLADEPTPELFALATDLLDWQAWPAPALAAAYRWRWDGSETTLRENKSLLHGTGPSTGPILRSTTPELIAQEHAAWTITTSLLRALLRQAAASATPARRGRRAGQPVAPRELSFTAARRAAVATIRSGAATASLPDRLVQDRHQQVLADLGRHRHTIDRNRHRDRKAKSPRPFPAAGPTLPTRTAASRVNIAA</sequence>
<evidence type="ECO:0000256" key="1">
    <source>
        <dbReference type="SAM" id="MobiDB-lite"/>
    </source>
</evidence>
<dbReference type="InterPro" id="IPR012337">
    <property type="entry name" value="RNaseH-like_sf"/>
</dbReference>
<feature type="region of interest" description="Disordered" evidence="1">
    <location>
        <begin position="286"/>
        <end position="331"/>
    </location>
</feature>
<protein>
    <recommendedName>
        <fullName evidence="4">Transposase</fullName>
    </recommendedName>
</protein>
<name>A0A1S1PG63_9ACTN</name>
<gene>
    <name evidence="2" type="ORF">BBK14_08515</name>
</gene>
<organism evidence="2 3">
    <name type="scientific">Parafrankia soli</name>
    <dbReference type="NCBI Taxonomy" id="2599596"/>
    <lineage>
        <taxon>Bacteria</taxon>
        <taxon>Bacillati</taxon>
        <taxon>Actinomycetota</taxon>
        <taxon>Actinomycetes</taxon>
        <taxon>Frankiales</taxon>
        <taxon>Frankiaceae</taxon>
        <taxon>Parafrankia</taxon>
    </lineage>
</organism>
<evidence type="ECO:0000313" key="2">
    <source>
        <dbReference type="EMBL" id="OHV20266.1"/>
    </source>
</evidence>
<dbReference type="SUPFAM" id="SSF53098">
    <property type="entry name" value="Ribonuclease H-like"/>
    <property type="match status" value="1"/>
</dbReference>
<dbReference type="OrthoDB" id="477305at2"/>
<keyword evidence="3" id="KW-1185">Reference proteome</keyword>
<dbReference type="Proteomes" id="UP000179769">
    <property type="component" value="Unassembled WGS sequence"/>
</dbReference>
<accession>A0A1S1PG63</accession>
<dbReference type="AlphaFoldDB" id="A0A1S1PG63"/>
<evidence type="ECO:0008006" key="4">
    <source>
        <dbReference type="Google" id="ProtNLM"/>
    </source>
</evidence>
<proteinExistence type="predicted"/>